<dbReference type="PANTHER" id="PTHR37291:SF1">
    <property type="entry name" value="TYPE IV METHYL-DIRECTED RESTRICTION ENZYME ECOKMCRB SUBUNIT"/>
    <property type="match status" value="1"/>
</dbReference>
<keyword evidence="3" id="KW-1185">Reference proteome</keyword>
<dbReference type="InterPro" id="IPR027417">
    <property type="entry name" value="P-loop_NTPase"/>
</dbReference>
<evidence type="ECO:0000259" key="1">
    <source>
        <dbReference type="SMART" id="SM00382"/>
    </source>
</evidence>
<comment type="caution">
    <text evidence="2">The sequence shown here is derived from an EMBL/GenBank/DDBJ whole genome shotgun (WGS) entry which is preliminary data.</text>
</comment>
<dbReference type="Pfam" id="PF13401">
    <property type="entry name" value="AAA_22"/>
    <property type="match status" value="1"/>
</dbReference>
<evidence type="ECO:0000313" key="3">
    <source>
        <dbReference type="Proteomes" id="UP001558474"/>
    </source>
</evidence>
<gene>
    <name evidence="2" type="ORF">ABFW12_32910</name>
</gene>
<dbReference type="EMBL" id="JBDLOU010000135">
    <property type="protein sequence ID" value="MEX3743053.1"/>
    <property type="molecule type" value="Genomic_DNA"/>
</dbReference>
<dbReference type="InterPro" id="IPR003593">
    <property type="entry name" value="AAA+_ATPase"/>
</dbReference>
<dbReference type="InterPro" id="IPR052934">
    <property type="entry name" value="Methyl-DNA_Rec/Restrict_Enz"/>
</dbReference>
<name>A0ABV3VRI5_9MYCO</name>
<evidence type="ECO:0000313" key="2">
    <source>
        <dbReference type="EMBL" id="MEX3743053.1"/>
    </source>
</evidence>
<sequence length="601" mass="65274">MGKISFTKFTSPEGTMQKLATIVPGQTTAEQVEQILNSDVAEGSTPAPLWNDLVDYAPPLEGARTPAGGQIAIDNELLRAARDSRDYQYVLFWAALNLADTRLDQITRRTLTDPDGRFDVAMISRQALGEALASYPDDDFPKDGKAVTNILSLLERCQLIIPDKRGGSIVGVEQLLPTRRAAPSLVRLVTERLTQQGIAPATGGEVDLALAIGANAWLGLSRKEFLDALQPKDHGLQQKAQRGQLPDDLTELAAQLRRKRQVVLQGPPGAGKTYVARKYVEWASAHRTDESRLQSIIDSLPVNERTIDGIAAEISRRGLTAVWDIVQFHPGYDYTDFVRALVAEPHANGVTFTPTHKLFSLLAGIGRAIQAQGTPVDLVLILDEINRGDIPNIFGELLYALEYRNEAVSTPYTIDGDASITVPDNLFLIGTMNTADRSIAVIDYALRRRFVFLDIAATDQPIQGYPFDSEITRAAALHLAELTRQTLASAPSGLKVGPSYFLAEPEGADSSLQVLASRYIYEVLPLLTEYEMEGEIDSSALLSLRTQLGVSGDVAQKEQAELLAGYLQGAVHDNDSVEQADTSAIADGYLDDSEDTGGGSM</sequence>
<dbReference type="RefSeq" id="WP_368574603.1">
    <property type="nucleotide sequence ID" value="NZ_JBDLOU010000135.1"/>
</dbReference>
<dbReference type="SMART" id="SM00382">
    <property type="entry name" value="AAA"/>
    <property type="match status" value="1"/>
</dbReference>
<reference evidence="2 3" key="1">
    <citation type="submission" date="2024-04" db="EMBL/GenBank/DDBJ databases">
        <title>Genomic Markers of Mycobacteria.</title>
        <authorList>
            <person name="Soliman M.S."/>
            <person name="Elkholy A."/>
            <person name="Soliman N.S."/>
            <person name="Abbas A."/>
            <person name="Khayrat S."/>
            <person name="Shawky S."/>
        </authorList>
    </citation>
    <scope>NUCLEOTIDE SEQUENCE [LARGE SCALE GENOMIC DNA]</scope>
    <source>
        <strain evidence="2 3">Egy-CU-AM5</strain>
    </source>
</reference>
<dbReference type="Proteomes" id="UP001558474">
    <property type="component" value="Unassembled WGS sequence"/>
</dbReference>
<dbReference type="Gene3D" id="3.40.50.300">
    <property type="entry name" value="P-loop containing nucleotide triphosphate hydrolases"/>
    <property type="match status" value="1"/>
</dbReference>
<dbReference type="PANTHER" id="PTHR37291">
    <property type="entry name" value="5-METHYLCYTOSINE-SPECIFIC RESTRICTION ENZYME B"/>
    <property type="match status" value="1"/>
</dbReference>
<dbReference type="SUPFAM" id="SSF52540">
    <property type="entry name" value="P-loop containing nucleoside triphosphate hydrolases"/>
    <property type="match status" value="1"/>
</dbReference>
<dbReference type="InterPro" id="IPR049945">
    <property type="entry name" value="AAA_22"/>
</dbReference>
<proteinExistence type="predicted"/>
<feature type="domain" description="AAA+ ATPase" evidence="1">
    <location>
        <begin position="258"/>
        <end position="456"/>
    </location>
</feature>
<organism evidence="2 3">
    <name type="scientific">Mycolicibacterium porcinum</name>
    <dbReference type="NCBI Taxonomy" id="39693"/>
    <lineage>
        <taxon>Bacteria</taxon>
        <taxon>Bacillati</taxon>
        <taxon>Actinomycetota</taxon>
        <taxon>Actinomycetes</taxon>
        <taxon>Mycobacteriales</taxon>
        <taxon>Mycobacteriaceae</taxon>
        <taxon>Mycolicibacterium</taxon>
    </lineage>
</organism>
<protein>
    <submittedName>
        <fullName evidence="2">AAA family ATPase</fullName>
    </submittedName>
</protein>
<accession>A0ABV3VRI5</accession>